<dbReference type="EMBL" id="SORF01000004">
    <property type="protein sequence ID" value="TDY49611.1"/>
    <property type="molecule type" value="Genomic_DNA"/>
</dbReference>
<feature type="transmembrane region" description="Helical" evidence="7">
    <location>
        <begin position="67"/>
        <end position="94"/>
    </location>
</feature>
<evidence type="ECO:0000256" key="5">
    <source>
        <dbReference type="ARBA" id="ARBA00022989"/>
    </source>
</evidence>
<sequence length="275" mass="30620">MLTGRRSTNMIKIFVLIAACVITLFPVAWMISTAFTPNGEAFSSIIPAHATIGNFITLFGLRDQFPIIRWLCNSLLVATCTAVLVTLIDSLAAFALARLRFWGRKVIFNMVIVSLVVPFIALLIPLYVEFAKYNLIDSYWALILPYTSNAFGVFLLYQFFIGIPNELQEAAVMDGANKLIIWKNIFLPLSTPATATLALLTFMNVYNDFFWPLVATTSTPMRTLTVGVQVVSVSQYSTNYPLLMTATLISVIPMVIAFLFTQRQLMQGVVMTGIK</sequence>
<feature type="transmembrane region" description="Helical" evidence="7">
    <location>
        <begin position="139"/>
        <end position="160"/>
    </location>
</feature>
<comment type="caution">
    <text evidence="9">The sequence shown here is derived from an EMBL/GenBank/DDBJ whole genome shotgun (WGS) entry which is preliminary data.</text>
</comment>
<dbReference type="Pfam" id="PF00528">
    <property type="entry name" value="BPD_transp_1"/>
    <property type="match status" value="1"/>
</dbReference>
<dbReference type="SUPFAM" id="SSF161098">
    <property type="entry name" value="MetI-like"/>
    <property type="match status" value="1"/>
</dbReference>
<dbReference type="Gene3D" id="1.10.3720.10">
    <property type="entry name" value="MetI-like"/>
    <property type="match status" value="1"/>
</dbReference>
<protein>
    <submittedName>
        <fullName evidence="9">Multiple sugar transport system permease protein</fullName>
    </submittedName>
</protein>
<proteinExistence type="inferred from homology"/>
<dbReference type="InterPro" id="IPR035906">
    <property type="entry name" value="MetI-like_sf"/>
</dbReference>
<evidence type="ECO:0000256" key="4">
    <source>
        <dbReference type="ARBA" id="ARBA00022692"/>
    </source>
</evidence>
<dbReference type="GO" id="GO:0055085">
    <property type="term" value="P:transmembrane transport"/>
    <property type="evidence" value="ECO:0007669"/>
    <property type="project" value="InterPro"/>
</dbReference>
<keyword evidence="6 7" id="KW-0472">Membrane</keyword>
<evidence type="ECO:0000256" key="7">
    <source>
        <dbReference type="RuleBase" id="RU363032"/>
    </source>
</evidence>
<evidence type="ECO:0000256" key="6">
    <source>
        <dbReference type="ARBA" id="ARBA00023136"/>
    </source>
</evidence>
<evidence type="ECO:0000256" key="3">
    <source>
        <dbReference type="ARBA" id="ARBA00022475"/>
    </source>
</evidence>
<dbReference type="AlphaFoldDB" id="A0A4V3HEP5"/>
<dbReference type="Proteomes" id="UP000294581">
    <property type="component" value="Unassembled WGS sequence"/>
</dbReference>
<keyword evidence="4 7" id="KW-0812">Transmembrane</keyword>
<comment type="similarity">
    <text evidence="7">Belongs to the binding-protein-dependent transport system permease family.</text>
</comment>
<dbReference type="GO" id="GO:0005886">
    <property type="term" value="C:plasma membrane"/>
    <property type="evidence" value="ECO:0007669"/>
    <property type="project" value="UniProtKB-SubCell"/>
</dbReference>
<keyword evidence="5 7" id="KW-1133">Transmembrane helix</keyword>
<gene>
    <name evidence="9" type="ORF">C7445_104122</name>
</gene>
<keyword evidence="9" id="KW-0762">Sugar transport</keyword>
<keyword evidence="3" id="KW-1003">Cell membrane</keyword>
<dbReference type="PANTHER" id="PTHR43744:SF12">
    <property type="entry name" value="ABC TRANSPORTER PERMEASE PROTEIN MG189-RELATED"/>
    <property type="match status" value="1"/>
</dbReference>
<feature type="transmembrane region" description="Helical" evidence="7">
    <location>
        <begin position="240"/>
        <end position="261"/>
    </location>
</feature>
<keyword evidence="10" id="KW-1185">Reference proteome</keyword>
<dbReference type="InterPro" id="IPR000515">
    <property type="entry name" value="MetI-like"/>
</dbReference>
<evidence type="ECO:0000256" key="1">
    <source>
        <dbReference type="ARBA" id="ARBA00004651"/>
    </source>
</evidence>
<evidence type="ECO:0000259" key="8">
    <source>
        <dbReference type="PROSITE" id="PS50928"/>
    </source>
</evidence>
<accession>A0A4V3HEP5</accession>
<evidence type="ECO:0000313" key="9">
    <source>
        <dbReference type="EMBL" id="TDY49611.1"/>
    </source>
</evidence>
<dbReference type="RefSeq" id="WP_134159055.1">
    <property type="nucleotide sequence ID" value="NZ_BSUS01000001.1"/>
</dbReference>
<evidence type="ECO:0000256" key="2">
    <source>
        <dbReference type="ARBA" id="ARBA00022448"/>
    </source>
</evidence>
<dbReference type="PROSITE" id="PS50928">
    <property type="entry name" value="ABC_TM1"/>
    <property type="match status" value="1"/>
</dbReference>
<evidence type="ECO:0000313" key="10">
    <source>
        <dbReference type="Proteomes" id="UP000294581"/>
    </source>
</evidence>
<dbReference type="OrthoDB" id="31780at2"/>
<organism evidence="9 10">
    <name type="scientific">Alicyclobacillus sacchari</name>
    <dbReference type="NCBI Taxonomy" id="392010"/>
    <lineage>
        <taxon>Bacteria</taxon>
        <taxon>Bacillati</taxon>
        <taxon>Bacillota</taxon>
        <taxon>Bacilli</taxon>
        <taxon>Bacillales</taxon>
        <taxon>Alicyclobacillaceae</taxon>
        <taxon>Alicyclobacillus</taxon>
    </lineage>
</organism>
<dbReference type="PANTHER" id="PTHR43744">
    <property type="entry name" value="ABC TRANSPORTER PERMEASE PROTEIN MG189-RELATED-RELATED"/>
    <property type="match status" value="1"/>
</dbReference>
<keyword evidence="2 7" id="KW-0813">Transport</keyword>
<comment type="subcellular location">
    <subcellularLocation>
        <location evidence="1 7">Cell membrane</location>
        <topology evidence="1 7">Multi-pass membrane protein</topology>
    </subcellularLocation>
</comment>
<feature type="transmembrane region" description="Helical" evidence="7">
    <location>
        <begin position="106"/>
        <end position="127"/>
    </location>
</feature>
<feature type="transmembrane region" description="Helical" evidence="7">
    <location>
        <begin position="181"/>
        <end position="203"/>
    </location>
</feature>
<dbReference type="CDD" id="cd06261">
    <property type="entry name" value="TM_PBP2"/>
    <property type="match status" value="1"/>
</dbReference>
<name>A0A4V3HEP5_9BACL</name>
<reference evidence="9 10" key="1">
    <citation type="submission" date="2019-03" db="EMBL/GenBank/DDBJ databases">
        <title>Genomic Encyclopedia of Type Strains, Phase IV (KMG-IV): sequencing the most valuable type-strain genomes for metagenomic binning, comparative biology and taxonomic classification.</title>
        <authorList>
            <person name="Goeker M."/>
        </authorList>
    </citation>
    <scope>NUCLEOTIDE SEQUENCE [LARGE SCALE GENOMIC DNA]</scope>
    <source>
        <strain evidence="9 10">DSM 17974</strain>
    </source>
</reference>
<feature type="domain" description="ABC transmembrane type-1" evidence="8">
    <location>
        <begin position="71"/>
        <end position="261"/>
    </location>
</feature>